<protein>
    <submittedName>
        <fullName evidence="2">ABC transporter</fullName>
    </submittedName>
</protein>
<dbReference type="InterPro" id="IPR024775">
    <property type="entry name" value="DinB-like"/>
</dbReference>
<dbReference type="Pfam" id="PF12867">
    <property type="entry name" value="DinB_2"/>
    <property type="match status" value="1"/>
</dbReference>
<comment type="caution">
    <text evidence="2">The sequence shown here is derived from an EMBL/GenBank/DDBJ whole genome shotgun (WGS) entry which is preliminary data.</text>
</comment>
<proteinExistence type="predicted"/>
<dbReference type="OrthoDB" id="9798830at2"/>
<dbReference type="Gene3D" id="1.20.120.450">
    <property type="entry name" value="dinb family like domain"/>
    <property type="match status" value="1"/>
</dbReference>
<evidence type="ECO:0000313" key="3">
    <source>
        <dbReference type="Proteomes" id="UP000221024"/>
    </source>
</evidence>
<organism evidence="2 3">
    <name type="scientific">Longimonas halophila</name>
    <dbReference type="NCBI Taxonomy" id="1469170"/>
    <lineage>
        <taxon>Bacteria</taxon>
        <taxon>Pseudomonadati</taxon>
        <taxon>Rhodothermota</taxon>
        <taxon>Rhodothermia</taxon>
        <taxon>Rhodothermales</taxon>
        <taxon>Salisaetaceae</taxon>
        <taxon>Longimonas</taxon>
    </lineage>
</organism>
<feature type="domain" description="DinB-like" evidence="1">
    <location>
        <begin position="55"/>
        <end position="178"/>
    </location>
</feature>
<sequence length="194" mass="21806">MHCVQTAACMPPKHSIGAPRLIRNCFFSSSFPVAMHDALRQHIRKSLTGDFPAHASFQDAVADWPHDQRGVRPEGVPYSGWELVEHIRLAQADLLRYSQNDDYAPDTWPDAYWPDTPNPPSRNAWHTSCETVVADRETLLALLDESNPFEPVPSHDTHTLLRSALIVLDHNAYHTGQLVTVRRLLGCWPPADTA</sequence>
<accession>A0A2H3NPG2</accession>
<gene>
    <name evidence="2" type="ORF">CRI93_03085</name>
</gene>
<dbReference type="Proteomes" id="UP000221024">
    <property type="component" value="Unassembled WGS sequence"/>
</dbReference>
<keyword evidence="3" id="KW-1185">Reference proteome</keyword>
<evidence type="ECO:0000259" key="1">
    <source>
        <dbReference type="Pfam" id="PF12867"/>
    </source>
</evidence>
<name>A0A2H3NPG2_9BACT</name>
<evidence type="ECO:0000313" key="2">
    <source>
        <dbReference type="EMBL" id="PEN08755.1"/>
    </source>
</evidence>
<dbReference type="SUPFAM" id="SSF109854">
    <property type="entry name" value="DinB/YfiT-like putative metalloenzymes"/>
    <property type="match status" value="1"/>
</dbReference>
<dbReference type="InterPro" id="IPR034660">
    <property type="entry name" value="DinB/YfiT-like"/>
</dbReference>
<dbReference type="EMBL" id="PDEP01000002">
    <property type="protein sequence ID" value="PEN08755.1"/>
    <property type="molecule type" value="Genomic_DNA"/>
</dbReference>
<reference evidence="2 3" key="1">
    <citation type="submission" date="2017-10" db="EMBL/GenBank/DDBJ databases">
        <title>Draft genome of Longimonas halophila.</title>
        <authorList>
            <person name="Goh K.M."/>
            <person name="Shamsir M.S."/>
            <person name="Lim S.W."/>
        </authorList>
    </citation>
    <scope>NUCLEOTIDE SEQUENCE [LARGE SCALE GENOMIC DNA]</scope>
    <source>
        <strain evidence="2 3">KCTC 42399</strain>
    </source>
</reference>
<dbReference type="AlphaFoldDB" id="A0A2H3NPG2"/>